<evidence type="ECO:0000313" key="2">
    <source>
        <dbReference type="EMBL" id="QYZ78679.1"/>
    </source>
</evidence>
<dbReference type="GO" id="GO:0043023">
    <property type="term" value="F:ribosomal large subunit binding"/>
    <property type="evidence" value="ECO:0007669"/>
    <property type="project" value="InterPro"/>
</dbReference>
<dbReference type="PANTHER" id="PTHR12746:SF2">
    <property type="entry name" value="60S RIBOSOMAL EXPORT PROTEIN NMD3"/>
    <property type="match status" value="1"/>
</dbReference>
<feature type="domain" description="Nmd3 N-terminal" evidence="1">
    <location>
        <begin position="8"/>
        <end position="237"/>
    </location>
</feature>
<dbReference type="InterPro" id="IPR039768">
    <property type="entry name" value="Nmd3"/>
</dbReference>
<organism evidence="2 3">
    <name type="scientific">Methanofollis formosanus</name>
    <dbReference type="NCBI Taxonomy" id="299308"/>
    <lineage>
        <taxon>Archaea</taxon>
        <taxon>Methanobacteriati</taxon>
        <taxon>Methanobacteriota</taxon>
        <taxon>Stenosarchaea group</taxon>
        <taxon>Methanomicrobia</taxon>
        <taxon>Methanomicrobiales</taxon>
        <taxon>Methanomicrobiaceae</taxon>
        <taxon>Methanofollis</taxon>
    </lineage>
</organism>
<proteinExistence type="predicted"/>
<evidence type="ECO:0000313" key="3">
    <source>
        <dbReference type="Proteomes" id="UP000826709"/>
    </source>
</evidence>
<sequence>MEILRSVCPRCGKPSAGLCNECRAAETEWLKCEPRVESIFCPVCGSQKHGRTWTDTTVDHETLVNEIALAALILHPDLRGAETTLTYTDPTPNRTFVDLTVSGRLYGVEVSGTCKVKIVWIKEQCDRCNRISGGYYEGIIQLRATGRKPSGREMDRAMRIAEETEDGLQEAGERLSFVSSIDETKDGIDIVVGSQHIGQIISSQLCSVLGGKMTTHPKLVGERDGKRLYRVTYLVRLPRFQTGDVVVVRKGYMEVRGAGHGRLQVYDLKEGTARFIAEDEIERLVGNVGDAENALVTYHDGDVIGLLDPGTQAPVECRAVPWLQVEDGGTIRILRDEETERLVLVG</sequence>
<dbReference type="KEGG" id="mfk:E2N92_04180"/>
<dbReference type="InterPro" id="IPR007064">
    <property type="entry name" value="Nmd3_N"/>
</dbReference>
<accession>A0A8G0ZYZ8</accession>
<dbReference type="GO" id="GO:0005737">
    <property type="term" value="C:cytoplasm"/>
    <property type="evidence" value="ECO:0007669"/>
    <property type="project" value="TreeGrafter"/>
</dbReference>
<dbReference type="RefSeq" id="WP_220682440.1">
    <property type="nucleotide sequence ID" value="NZ_CP037968.1"/>
</dbReference>
<reference evidence="2" key="1">
    <citation type="journal article" date="2005" name="Int. J. Syst. Evol. Microbiol.">
        <title>Methanofollis formosanus sp. nov., isolated from a fish pond.</title>
        <authorList>
            <person name="Wu S.Y."/>
            <person name="Chen S.C."/>
            <person name="Lai M.C."/>
        </authorList>
    </citation>
    <scope>NUCLEOTIDE SEQUENCE</scope>
    <source>
        <strain evidence="2">ML15</strain>
    </source>
</reference>
<dbReference type="EMBL" id="CP037968">
    <property type="protein sequence ID" value="QYZ78679.1"/>
    <property type="molecule type" value="Genomic_DNA"/>
</dbReference>
<dbReference type="Proteomes" id="UP000826709">
    <property type="component" value="Chromosome"/>
</dbReference>
<keyword evidence="3" id="KW-1185">Reference proteome</keyword>
<dbReference type="PANTHER" id="PTHR12746">
    <property type="entry name" value="NONSENSE-MEDIATED MRNA DECAY PROTEIN 3"/>
    <property type="match status" value="1"/>
</dbReference>
<evidence type="ECO:0000259" key="1">
    <source>
        <dbReference type="Pfam" id="PF04981"/>
    </source>
</evidence>
<name>A0A8G0ZYZ8_9EURY</name>
<gene>
    <name evidence="2" type="ORF">E2N92_04180</name>
</gene>
<dbReference type="Pfam" id="PF04981">
    <property type="entry name" value="NMD3"/>
    <property type="match status" value="1"/>
</dbReference>
<dbReference type="AlphaFoldDB" id="A0A8G0ZYZ8"/>
<dbReference type="OrthoDB" id="15051at2157"/>
<reference evidence="2" key="2">
    <citation type="submission" date="2019-03" db="EMBL/GenBank/DDBJ databases">
        <authorList>
            <person name="Chen S.-C."/>
            <person name="Wu S.-Y."/>
            <person name="Lai M.-C."/>
        </authorList>
    </citation>
    <scope>NUCLEOTIDE SEQUENCE</scope>
    <source>
        <strain evidence="2">ML15</strain>
    </source>
</reference>
<protein>
    <submittedName>
        <fullName evidence="2">NMD protein affecting ribosome stability and mRNA decay</fullName>
    </submittedName>
</protein>